<evidence type="ECO:0000256" key="5">
    <source>
        <dbReference type="ARBA" id="ARBA00022723"/>
    </source>
</evidence>
<dbReference type="GO" id="GO:0020037">
    <property type="term" value="F:heme binding"/>
    <property type="evidence" value="ECO:0007669"/>
    <property type="project" value="InterPro"/>
</dbReference>
<evidence type="ECO:0000256" key="4">
    <source>
        <dbReference type="ARBA" id="ARBA00022617"/>
    </source>
</evidence>
<comment type="subcellular location">
    <subcellularLocation>
        <location evidence="2">Endoplasmic reticulum membrane</location>
        <topology evidence="2">Peripheral membrane protein</topology>
    </subcellularLocation>
    <subcellularLocation>
        <location evidence="1">Microsome membrane</location>
        <topology evidence="1">Peripheral membrane protein</topology>
    </subcellularLocation>
</comment>
<accession>A0A2H4PSF7</accession>
<dbReference type="InterPro" id="IPR017972">
    <property type="entry name" value="Cyt_P450_CS"/>
</dbReference>
<keyword evidence="7 11" id="KW-0560">Oxidoreductase</keyword>
<keyword evidence="11" id="KW-0503">Monooxygenase</keyword>
<evidence type="ECO:0000256" key="10">
    <source>
        <dbReference type="PIRSR" id="PIRSR602401-1"/>
    </source>
</evidence>
<dbReference type="AlphaFoldDB" id="A0A2H4PSF7"/>
<name>A0A2H4PSF7_9BILA</name>
<evidence type="ECO:0000256" key="11">
    <source>
        <dbReference type="RuleBase" id="RU000461"/>
    </source>
</evidence>
<comment type="function">
    <text evidence="9">Cytochromes P450 are a group of heme-thiolate monooxygenases. They oxidize a variety of structurally unrelated compounds, including steroids, fatty acids, and xenobiotics.</text>
</comment>
<dbReference type="InterPro" id="IPR001128">
    <property type="entry name" value="Cyt_P450"/>
</dbReference>
<protein>
    <submittedName>
        <fullName evidence="12">Cytochrome p450 CYP3044B8</fullName>
    </submittedName>
</protein>
<dbReference type="GO" id="GO:0008395">
    <property type="term" value="F:steroid hydroxylase activity"/>
    <property type="evidence" value="ECO:0007669"/>
    <property type="project" value="TreeGrafter"/>
</dbReference>
<comment type="similarity">
    <text evidence="3 11">Belongs to the cytochrome P450 family.</text>
</comment>
<sequence length="521" mass="60228">MGFLELFNSIKETTFVLAITAFALITTRLALKWLNMNFYFSKLKIPGPRPLPILGNFYDVIKRGLPYNDLALIKKYGRTIGYFEGTTPVVLTADSKFIKSILIKDFKTFANRKLIGAANIAPFNKFVSLMKDDEWKSVRAILSTMFTSGKLKSMSKLMNECVNQTMEHFQKIADNDEVFDSKKYFGGLSLNVICSCCLGIGVDSIKEPDMEFLKHIKKFFFDEGSVDVRLVLITLFPKFIEFVAKSGLMPMDSLDYLRNLNLQIIERRKQKLEHRDDFIQIMLEHEEQVNTNEKSVNEESDIKWNEKYLRKALSPEEIFSQSMMFLLAGYETTANTLSFIAYNLARHPEVQNKLIEEVEDVLANHNGDVNYDSVNDMKYMNMVIDETLRIFPTAVRLDRIASENYEFEGMKIVKDQQIIVPIWAIHHDPEVYPDPDRFDPERFNNENKKKIDSNTYLPFGIGPRNCLGMRFALLNIKLCIAKVLTKFRFETCDQTLKTIEIDSSGLGRSKEPVYLKLKNRF</sequence>
<dbReference type="GO" id="GO:0005789">
    <property type="term" value="C:endoplasmic reticulum membrane"/>
    <property type="evidence" value="ECO:0007669"/>
    <property type="project" value="UniProtKB-SubCell"/>
</dbReference>
<dbReference type="PROSITE" id="PS00086">
    <property type="entry name" value="CYTOCHROME_P450"/>
    <property type="match status" value="1"/>
</dbReference>
<dbReference type="Gene3D" id="1.10.630.10">
    <property type="entry name" value="Cytochrome P450"/>
    <property type="match status" value="1"/>
</dbReference>
<dbReference type="Pfam" id="PF00067">
    <property type="entry name" value="p450"/>
    <property type="match status" value="1"/>
</dbReference>
<dbReference type="PANTHER" id="PTHR24302:SF15">
    <property type="entry name" value="FATTY-ACID PEROXYGENASE"/>
    <property type="match status" value="1"/>
</dbReference>
<organism evidence="12">
    <name type="scientific">Brachionus calyciflorus</name>
    <dbReference type="NCBI Taxonomy" id="104777"/>
    <lineage>
        <taxon>Eukaryota</taxon>
        <taxon>Metazoa</taxon>
        <taxon>Spiralia</taxon>
        <taxon>Gnathifera</taxon>
        <taxon>Rotifera</taxon>
        <taxon>Eurotatoria</taxon>
        <taxon>Monogononta</taxon>
        <taxon>Pseudotrocha</taxon>
        <taxon>Ploima</taxon>
        <taxon>Brachionidae</taxon>
        <taxon>Brachionus</taxon>
    </lineage>
</organism>
<keyword evidence="5 10" id="KW-0479">Metal-binding</keyword>
<dbReference type="SUPFAM" id="SSF48264">
    <property type="entry name" value="Cytochrome P450"/>
    <property type="match status" value="1"/>
</dbReference>
<evidence type="ECO:0000256" key="9">
    <source>
        <dbReference type="ARBA" id="ARBA00043906"/>
    </source>
</evidence>
<dbReference type="PRINTS" id="PR00463">
    <property type="entry name" value="EP450I"/>
</dbReference>
<feature type="binding site" description="axial binding residue" evidence="10">
    <location>
        <position position="466"/>
    </location>
    <ligand>
        <name>heme</name>
        <dbReference type="ChEBI" id="CHEBI:30413"/>
    </ligand>
    <ligandPart>
        <name>Fe</name>
        <dbReference type="ChEBI" id="CHEBI:18248"/>
    </ligandPart>
</feature>
<keyword evidence="6" id="KW-0492">Microsome</keyword>
<dbReference type="PRINTS" id="PR00385">
    <property type="entry name" value="P450"/>
</dbReference>
<keyword evidence="4 10" id="KW-0349">Heme</keyword>
<evidence type="ECO:0000256" key="3">
    <source>
        <dbReference type="ARBA" id="ARBA00010617"/>
    </source>
</evidence>
<evidence type="ECO:0000256" key="7">
    <source>
        <dbReference type="ARBA" id="ARBA00023002"/>
    </source>
</evidence>
<dbReference type="GO" id="GO:0016705">
    <property type="term" value="F:oxidoreductase activity, acting on paired donors, with incorporation or reduction of molecular oxygen"/>
    <property type="evidence" value="ECO:0007669"/>
    <property type="project" value="InterPro"/>
</dbReference>
<evidence type="ECO:0000256" key="1">
    <source>
        <dbReference type="ARBA" id="ARBA00004174"/>
    </source>
</evidence>
<keyword evidence="6" id="KW-0256">Endoplasmic reticulum</keyword>
<comment type="cofactor">
    <cofactor evidence="10">
        <name>heme</name>
        <dbReference type="ChEBI" id="CHEBI:30413"/>
    </cofactor>
</comment>
<dbReference type="GO" id="GO:0005506">
    <property type="term" value="F:iron ion binding"/>
    <property type="evidence" value="ECO:0007669"/>
    <property type="project" value="InterPro"/>
</dbReference>
<dbReference type="InterPro" id="IPR002401">
    <property type="entry name" value="Cyt_P450_E_grp-I"/>
</dbReference>
<dbReference type="InterPro" id="IPR050705">
    <property type="entry name" value="Cytochrome_P450_3A"/>
</dbReference>
<reference evidence="12" key="1">
    <citation type="journal article" date="2017" name="Comp. Biochem. Physiol. Part D Genomics Proteomics">
        <title>Genome-wide identification of 31 cytochrome P450 (CYP) genes in the freshwater rotifer Brachionus calyciflorus and analysis of their benzo[?]pyrene-induced expression patterns.</title>
        <authorList>
            <person name="Han J."/>
            <person name="Kim D.H."/>
            <person name="Kim H.S."/>
            <person name="Kim H.J."/>
            <person name="Declerck S.A.J."/>
            <person name="Hagiwara A."/>
            <person name="Lee J.S."/>
        </authorList>
    </citation>
    <scope>NUCLEOTIDE SEQUENCE</scope>
</reference>
<evidence type="ECO:0000256" key="2">
    <source>
        <dbReference type="ARBA" id="ARBA00004406"/>
    </source>
</evidence>
<evidence type="ECO:0000256" key="8">
    <source>
        <dbReference type="ARBA" id="ARBA00023004"/>
    </source>
</evidence>
<dbReference type="CDD" id="cd11055">
    <property type="entry name" value="CYP3A-like"/>
    <property type="match status" value="1"/>
</dbReference>
<proteinExistence type="evidence at transcript level"/>
<dbReference type="EMBL" id="MF805914">
    <property type="protein sequence ID" value="ATW72300.1"/>
    <property type="molecule type" value="mRNA"/>
</dbReference>
<keyword evidence="8 10" id="KW-0408">Iron</keyword>
<evidence type="ECO:0000313" key="12">
    <source>
        <dbReference type="EMBL" id="ATW72300.1"/>
    </source>
</evidence>
<dbReference type="InterPro" id="IPR036396">
    <property type="entry name" value="Cyt_P450_sf"/>
</dbReference>
<dbReference type="PANTHER" id="PTHR24302">
    <property type="entry name" value="CYTOCHROME P450 FAMILY 3"/>
    <property type="match status" value="1"/>
</dbReference>
<evidence type="ECO:0000256" key="6">
    <source>
        <dbReference type="ARBA" id="ARBA00022848"/>
    </source>
</evidence>
<dbReference type="FunFam" id="1.10.630.10:FF:000042">
    <property type="entry name" value="Cytochrome P450"/>
    <property type="match status" value="1"/>
</dbReference>